<reference evidence="1 2" key="1">
    <citation type="submission" date="2024-09" db="EMBL/GenBank/DDBJ databases">
        <authorList>
            <person name="Sun Q."/>
            <person name="Mori K."/>
        </authorList>
    </citation>
    <scope>NUCLEOTIDE SEQUENCE [LARGE SCALE GENOMIC DNA]</scope>
    <source>
        <strain evidence="1 2">CGMCC 1.15906</strain>
    </source>
</reference>
<dbReference type="Proteomes" id="UP001589890">
    <property type="component" value="Unassembled WGS sequence"/>
</dbReference>
<evidence type="ECO:0000313" key="1">
    <source>
        <dbReference type="EMBL" id="MFC0626264.1"/>
    </source>
</evidence>
<dbReference type="RefSeq" id="WP_380049536.1">
    <property type="nucleotide sequence ID" value="NZ_JBHLTC010000023.1"/>
</dbReference>
<sequence>MRYANEQERYDAIRAGAVAKLRARRADLTGLGGEPLVRKLTEEALAEFYTDQIAANYAWDFVEREIRRAIDEA</sequence>
<evidence type="ECO:0000313" key="2">
    <source>
        <dbReference type="Proteomes" id="UP001589890"/>
    </source>
</evidence>
<name>A0ABV6QNP4_9ACTN</name>
<dbReference type="EMBL" id="JBHLTC010000023">
    <property type="protein sequence ID" value="MFC0626264.1"/>
    <property type="molecule type" value="Genomic_DNA"/>
</dbReference>
<accession>A0ABV6QNP4</accession>
<comment type="caution">
    <text evidence="1">The sequence shown here is derived from an EMBL/GenBank/DDBJ whole genome shotgun (WGS) entry which is preliminary data.</text>
</comment>
<protein>
    <submittedName>
        <fullName evidence="1">Uncharacterized protein</fullName>
    </submittedName>
</protein>
<organism evidence="1 2">
    <name type="scientific">Kribbella deserti</name>
    <dbReference type="NCBI Taxonomy" id="1926257"/>
    <lineage>
        <taxon>Bacteria</taxon>
        <taxon>Bacillati</taxon>
        <taxon>Actinomycetota</taxon>
        <taxon>Actinomycetes</taxon>
        <taxon>Propionibacteriales</taxon>
        <taxon>Kribbellaceae</taxon>
        <taxon>Kribbella</taxon>
    </lineage>
</organism>
<gene>
    <name evidence="1" type="ORF">ACFFGN_19450</name>
</gene>
<proteinExistence type="predicted"/>
<keyword evidence="2" id="KW-1185">Reference proteome</keyword>